<accession>A0ABT2AGV2</accession>
<dbReference type="EMBL" id="JANUHA010000002">
    <property type="protein sequence ID" value="MCS0595462.1"/>
    <property type="molecule type" value="Genomic_DNA"/>
</dbReference>
<evidence type="ECO:0000313" key="2">
    <source>
        <dbReference type="Proteomes" id="UP001206572"/>
    </source>
</evidence>
<sequence>MRQYKMTGSEKADGYSRDAFVGLDEYEKKTVFELLVKELPWSAEWLFYLDPEKALAVTKQIEEQSRGNPYAHVYKLQEQIVKYSGDLNYQKRMIDDFPNYIDRLKPRVVDAINRTPTTDVKLDFFKQVILLEANSDAVARASQHLLDSLNISCEGEREEEYNRLIRALRSDNLTDKKRAIAELRRYGSII</sequence>
<dbReference type="RefSeq" id="WP_258826524.1">
    <property type="nucleotide sequence ID" value="NZ_JANUHA010000002.1"/>
</dbReference>
<gene>
    <name evidence="1" type="ORF">NX780_03785</name>
</gene>
<name>A0ABT2AGV2_9BURK</name>
<dbReference type="Proteomes" id="UP001206572">
    <property type="component" value="Unassembled WGS sequence"/>
</dbReference>
<comment type="caution">
    <text evidence="1">The sequence shown here is derived from an EMBL/GenBank/DDBJ whole genome shotgun (WGS) entry which is preliminary data.</text>
</comment>
<protein>
    <submittedName>
        <fullName evidence="1">Uncharacterized protein</fullName>
    </submittedName>
</protein>
<organism evidence="1 2">
    <name type="scientific">Massilia agri</name>
    <dbReference type="NCBI Taxonomy" id="1886785"/>
    <lineage>
        <taxon>Bacteria</taxon>
        <taxon>Pseudomonadati</taxon>
        <taxon>Pseudomonadota</taxon>
        <taxon>Betaproteobacteria</taxon>
        <taxon>Burkholderiales</taxon>
        <taxon>Oxalobacteraceae</taxon>
        <taxon>Telluria group</taxon>
        <taxon>Massilia</taxon>
    </lineage>
</organism>
<proteinExistence type="predicted"/>
<evidence type="ECO:0000313" key="1">
    <source>
        <dbReference type="EMBL" id="MCS0595462.1"/>
    </source>
</evidence>
<keyword evidence="2" id="KW-1185">Reference proteome</keyword>
<reference evidence="1 2" key="1">
    <citation type="submission" date="2022-08" db="EMBL/GenBank/DDBJ databases">
        <title>Reclassification of Massilia species as members of the genera Telluria, Duganella, Pseudoduganella, Mokoshia gen. nov. and Zemynaea gen. nov. using orthogonal and non-orthogonal genome-based approaches.</title>
        <authorList>
            <person name="Bowman J.P."/>
        </authorList>
    </citation>
    <scope>NUCLEOTIDE SEQUENCE [LARGE SCALE GENOMIC DNA]</scope>
    <source>
        <strain evidence="1 2">JCM 31661</strain>
    </source>
</reference>